<sequence>MSEIFASKGPDIEQREIKHIFKAGEIAHECMVLLENNGILPLKPGKVALYGNGARRTVTGGTGSGEVNSRNIISIEDGLITAGFEINTGNWLNRQEENVEYNKSLYNKMIKEEAIKNNMPLTAVVFDHPFKEPEPIPIKGDDIDHESKTAIYVLSRISGEGFDRFCKPGDYLLFEQEKINIARLIKNYKNVIVILNIGAVMDLSFFKEIEGISALLLMTQLGSTGGEALVEVLTGESTPCGKTTDTWAYDYYDYPSSMNFSHNESVYEEVYEDGIYLGYRYFDSFLKKPLYPFGYGLSYTEFDIKVKGIKLKKTKATLLVNVKNIGDKYAGKEVVEVYYSAPLGKLDKPFKELIAFKKSGLLEPKEEELLEIEFDLRDMASYSMQDAAWLMEAGDYTLLVGNSSDNLKAVALFNLAIPVKTELLKNLFDVDMELEEIIPVDKPDIKIPARIKKILIDPSDIVAKKAEYQEERKELKTDKKEVITARDVLDKKASLEELVAQLSVEEMANLCVGSFRAEKGSIIGDASHFVPGAAGDSSLICKESRGIKNIIMADGPAGLRLQPHFKTDKNGKLIKGGEIFSDTVNPFDDSIPESETVDYYQYCTSIPIGWGLAQSWNTKLLEEAGDLVGREMEQFNVDLWLAPALNIHRNPLCGRNFEYFSEDPLISGKMAAAITRGVQKHKGKGTTIKHFAANNQEDNRYFVNAHISERALREIYLKGFEIAVKESQPLSIMTSYNLLNGIHTANYYDLIQSAARDEWGFEGMVMTDWFTSQNMPFQSGQYKPKYPISASTGCIFAGNDLQMPGCEKNVEDIIDAVKNNKEIDGFKITKADLQFNTLNILRIVLKTME</sequence>
<dbReference type="Pfam" id="PF14310">
    <property type="entry name" value="Fn3-like"/>
    <property type="match status" value="1"/>
</dbReference>
<dbReference type="Gene3D" id="2.60.40.10">
    <property type="entry name" value="Immunoglobulins"/>
    <property type="match status" value="1"/>
</dbReference>
<dbReference type="InterPro" id="IPR050288">
    <property type="entry name" value="Cellulose_deg_GH3"/>
</dbReference>
<dbReference type="STRING" id="1120918.SAMN05216249_11094"/>
<dbReference type="Proteomes" id="UP000198838">
    <property type="component" value="Unassembled WGS sequence"/>
</dbReference>
<dbReference type="GO" id="GO:0005975">
    <property type="term" value="P:carbohydrate metabolic process"/>
    <property type="evidence" value="ECO:0007669"/>
    <property type="project" value="InterPro"/>
</dbReference>
<evidence type="ECO:0000259" key="4">
    <source>
        <dbReference type="SMART" id="SM01217"/>
    </source>
</evidence>
<dbReference type="InterPro" id="IPR026891">
    <property type="entry name" value="Fn3-like"/>
</dbReference>
<dbReference type="Pfam" id="PF00933">
    <property type="entry name" value="Glyco_hydro_3"/>
    <property type="match status" value="1"/>
</dbReference>
<accession>A0A1I0YLJ4</accession>
<dbReference type="EMBL" id="FOJY01000010">
    <property type="protein sequence ID" value="SFB14051.1"/>
    <property type="molecule type" value="Genomic_DNA"/>
</dbReference>
<comment type="similarity">
    <text evidence="1">Belongs to the glycosyl hydrolase 3 family.</text>
</comment>
<keyword evidence="3" id="KW-0175">Coiled coil</keyword>
<dbReference type="InterPro" id="IPR036881">
    <property type="entry name" value="Glyco_hydro_3_C_sf"/>
</dbReference>
<gene>
    <name evidence="5" type="ORF">SAMN05216249_11094</name>
</gene>
<evidence type="ECO:0000256" key="2">
    <source>
        <dbReference type="ARBA" id="ARBA00022801"/>
    </source>
</evidence>
<keyword evidence="2" id="KW-0378">Hydrolase</keyword>
<keyword evidence="6" id="KW-1185">Reference proteome</keyword>
<dbReference type="SUPFAM" id="SSF51445">
    <property type="entry name" value="(Trans)glycosidases"/>
    <property type="match status" value="1"/>
</dbReference>
<dbReference type="InterPro" id="IPR013783">
    <property type="entry name" value="Ig-like_fold"/>
</dbReference>
<evidence type="ECO:0000313" key="5">
    <source>
        <dbReference type="EMBL" id="SFB14051.1"/>
    </source>
</evidence>
<dbReference type="InterPro" id="IPR001764">
    <property type="entry name" value="Glyco_hydro_3_N"/>
</dbReference>
<dbReference type="Pfam" id="PF01915">
    <property type="entry name" value="Glyco_hydro_3_C"/>
    <property type="match status" value="1"/>
</dbReference>
<dbReference type="Gene3D" id="3.40.50.1700">
    <property type="entry name" value="Glycoside hydrolase family 3 C-terminal domain"/>
    <property type="match status" value="1"/>
</dbReference>
<dbReference type="GO" id="GO:0004553">
    <property type="term" value="F:hydrolase activity, hydrolyzing O-glycosyl compounds"/>
    <property type="evidence" value="ECO:0007669"/>
    <property type="project" value="InterPro"/>
</dbReference>
<dbReference type="PRINTS" id="PR00133">
    <property type="entry name" value="GLHYDRLASE3"/>
</dbReference>
<organism evidence="5 6">
    <name type="scientific">Acetitomaculum ruminis DSM 5522</name>
    <dbReference type="NCBI Taxonomy" id="1120918"/>
    <lineage>
        <taxon>Bacteria</taxon>
        <taxon>Bacillati</taxon>
        <taxon>Bacillota</taxon>
        <taxon>Clostridia</taxon>
        <taxon>Lachnospirales</taxon>
        <taxon>Lachnospiraceae</taxon>
        <taxon>Acetitomaculum</taxon>
    </lineage>
</organism>
<dbReference type="RefSeq" id="WP_242949096.1">
    <property type="nucleotide sequence ID" value="NZ_FOJY01000010.1"/>
</dbReference>
<reference evidence="5 6" key="1">
    <citation type="submission" date="2016-10" db="EMBL/GenBank/DDBJ databases">
        <authorList>
            <person name="de Groot N.N."/>
        </authorList>
    </citation>
    <scope>NUCLEOTIDE SEQUENCE [LARGE SCALE GENOMIC DNA]</scope>
    <source>
        <strain evidence="5 6">DSM 5522</strain>
    </source>
</reference>
<feature type="domain" description="Fibronectin type III-like" evidence="4">
    <location>
        <begin position="333"/>
        <end position="404"/>
    </location>
</feature>
<evidence type="ECO:0000313" key="6">
    <source>
        <dbReference type="Proteomes" id="UP000198838"/>
    </source>
</evidence>
<evidence type="ECO:0000256" key="3">
    <source>
        <dbReference type="SAM" id="Coils"/>
    </source>
</evidence>
<evidence type="ECO:0000256" key="1">
    <source>
        <dbReference type="ARBA" id="ARBA00005336"/>
    </source>
</evidence>
<dbReference type="InterPro" id="IPR002772">
    <property type="entry name" value="Glyco_hydro_3_C"/>
</dbReference>
<feature type="coiled-coil region" evidence="3">
    <location>
        <begin position="461"/>
        <end position="505"/>
    </location>
</feature>
<dbReference type="PANTHER" id="PTHR42715:SF10">
    <property type="entry name" value="BETA-GLUCOSIDASE"/>
    <property type="match status" value="1"/>
</dbReference>
<dbReference type="SMART" id="SM01217">
    <property type="entry name" value="Fn3_like"/>
    <property type="match status" value="1"/>
</dbReference>
<name>A0A1I0YLJ4_9FIRM</name>
<dbReference type="PANTHER" id="PTHR42715">
    <property type="entry name" value="BETA-GLUCOSIDASE"/>
    <property type="match status" value="1"/>
</dbReference>
<dbReference type="InterPro" id="IPR017853">
    <property type="entry name" value="GH"/>
</dbReference>
<dbReference type="InterPro" id="IPR036962">
    <property type="entry name" value="Glyco_hydro_3_N_sf"/>
</dbReference>
<dbReference type="SUPFAM" id="SSF52279">
    <property type="entry name" value="Beta-D-glucan exohydrolase, C-terminal domain"/>
    <property type="match status" value="1"/>
</dbReference>
<protein>
    <submittedName>
        <fullName evidence="5">Beta-glucosidase</fullName>
    </submittedName>
</protein>
<dbReference type="AlphaFoldDB" id="A0A1I0YLJ4"/>
<proteinExistence type="inferred from homology"/>
<dbReference type="Gene3D" id="3.20.20.300">
    <property type="entry name" value="Glycoside hydrolase, family 3, N-terminal domain"/>
    <property type="match status" value="1"/>
</dbReference>